<protein>
    <submittedName>
        <fullName evidence="1">Uncharacterized protein</fullName>
    </submittedName>
</protein>
<evidence type="ECO:0000313" key="1">
    <source>
        <dbReference type="EMBL" id="KAK1119425.1"/>
    </source>
</evidence>
<reference evidence="1" key="1">
    <citation type="submission" date="2021-10" db="EMBL/GenBank/DDBJ databases">
        <title>Melipona bicolor Genome sequencing and assembly.</title>
        <authorList>
            <person name="Araujo N.S."/>
            <person name="Arias M.C."/>
        </authorList>
    </citation>
    <scope>NUCLEOTIDE SEQUENCE</scope>
    <source>
        <strain evidence="1">USP_2M_L1-L4_2017</strain>
        <tissue evidence="1">Whole body</tissue>
    </source>
</reference>
<gene>
    <name evidence="1" type="ORF">K0M31_013254</name>
</gene>
<keyword evidence="2" id="KW-1185">Reference proteome</keyword>
<organism evidence="1 2">
    <name type="scientific">Melipona bicolor</name>
    <dbReference type="NCBI Taxonomy" id="60889"/>
    <lineage>
        <taxon>Eukaryota</taxon>
        <taxon>Metazoa</taxon>
        <taxon>Ecdysozoa</taxon>
        <taxon>Arthropoda</taxon>
        <taxon>Hexapoda</taxon>
        <taxon>Insecta</taxon>
        <taxon>Pterygota</taxon>
        <taxon>Neoptera</taxon>
        <taxon>Endopterygota</taxon>
        <taxon>Hymenoptera</taxon>
        <taxon>Apocrita</taxon>
        <taxon>Aculeata</taxon>
        <taxon>Apoidea</taxon>
        <taxon>Anthophila</taxon>
        <taxon>Apidae</taxon>
        <taxon>Melipona</taxon>
    </lineage>
</organism>
<dbReference type="EMBL" id="JAHYIQ010000036">
    <property type="protein sequence ID" value="KAK1119425.1"/>
    <property type="molecule type" value="Genomic_DNA"/>
</dbReference>
<comment type="caution">
    <text evidence="1">The sequence shown here is derived from an EMBL/GenBank/DDBJ whole genome shotgun (WGS) entry which is preliminary data.</text>
</comment>
<proteinExistence type="predicted"/>
<accession>A0AA40FHZ7</accession>
<dbReference type="Proteomes" id="UP001177670">
    <property type="component" value="Unassembled WGS sequence"/>
</dbReference>
<sequence length="80" mass="8856">MTVMPQENTALKVGISAQAQELLQHWATSTAMRRNDEIEIAVLVAHYCAPCLRTVLSPKRLSILPGTKRTKRKIPIDGST</sequence>
<evidence type="ECO:0000313" key="2">
    <source>
        <dbReference type="Proteomes" id="UP001177670"/>
    </source>
</evidence>
<name>A0AA40FHZ7_9HYME</name>
<dbReference type="AlphaFoldDB" id="A0AA40FHZ7"/>